<accession>A0A9W6K6W2</accession>
<keyword evidence="1" id="KW-0732">Signal</keyword>
<proteinExistence type="predicted"/>
<dbReference type="RefSeq" id="WP_271195515.1">
    <property type="nucleotide sequence ID" value="NZ_BSFN01000005.1"/>
</dbReference>
<evidence type="ECO:0000256" key="1">
    <source>
        <dbReference type="SAM" id="SignalP"/>
    </source>
</evidence>
<dbReference type="AlphaFoldDB" id="A0A9W6K6W2"/>
<dbReference type="Proteomes" id="UP001143328">
    <property type="component" value="Unassembled WGS sequence"/>
</dbReference>
<protein>
    <recommendedName>
        <fullName evidence="2">DUF6160 domain-containing protein</fullName>
    </recommendedName>
</protein>
<evidence type="ECO:0000313" key="3">
    <source>
        <dbReference type="EMBL" id="GLK89331.1"/>
    </source>
</evidence>
<reference evidence="3" key="2">
    <citation type="submission" date="2023-01" db="EMBL/GenBank/DDBJ databases">
        <authorList>
            <person name="Sun Q."/>
            <person name="Evtushenko L."/>
        </authorList>
    </citation>
    <scope>NUCLEOTIDE SEQUENCE</scope>
    <source>
        <strain evidence="3">VKM B-2935</strain>
    </source>
</reference>
<comment type="caution">
    <text evidence="3">The sequence shown here is derived from an EMBL/GenBank/DDBJ whole genome shotgun (WGS) entry which is preliminary data.</text>
</comment>
<evidence type="ECO:0000313" key="4">
    <source>
        <dbReference type="Proteomes" id="UP001143328"/>
    </source>
</evidence>
<feature type="domain" description="DUF6160" evidence="2">
    <location>
        <begin position="12"/>
        <end position="81"/>
    </location>
</feature>
<feature type="chain" id="PRO_5040942732" description="DUF6160 domain-containing protein" evidence="1">
    <location>
        <begin position="28"/>
        <end position="352"/>
    </location>
</feature>
<feature type="signal peptide" evidence="1">
    <location>
        <begin position="1"/>
        <end position="27"/>
    </location>
</feature>
<dbReference type="Pfam" id="PF19657">
    <property type="entry name" value="DUF6160"/>
    <property type="match status" value="1"/>
</dbReference>
<organism evidence="3 4">
    <name type="scientific">Pseudomonas turukhanskensis</name>
    <dbReference type="NCBI Taxonomy" id="1806536"/>
    <lineage>
        <taxon>Bacteria</taxon>
        <taxon>Pseudomonadati</taxon>
        <taxon>Pseudomonadota</taxon>
        <taxon>Gammaproteobacteria</taxon>
        <taxon>Pseudomonadales</taxon>
        <taxon>Pseudomonadaceae</taxon>
        <taxon>Pseudomonas</taxon>
    </lineage>
</organism>
<evidence type="ECO:0000259" key="2">
    <source>
        <dbReference type="Pfam" id="PF19657"/>
    </source>
</evidence>
<reference evidence="3" key="1">
    <citation type="journal article" date="2014" name="Int. J. Syst. Evol. Microbiol.">
        <title>Complete genome sequence of Corynebacterium casei LMG S-19264T (=DSM 44701T), isolated from a smear-ripened cheese.</title>
        <authorList>
            <consortium name="US DOE Joint Genome Institute (JGI-PGF)"/>
            <person name="Walter F."/>
            <person name="Albersmeier A."/>
            <person name="Kalinowski J."/>
            <person name="Ruckert C."/>
        </authorList>
    </citation>
    <scope>NUCLEOTIDE SEQUENCE</scope>
    <source>
        <strain evidence="3">VKM B-2935</strain>
    </source>
</reference>
<dbReference type="EMBL" id="BSFN01000005">
    <property type="protein sequence ID" value="GLK89331.1"/>
    <property type="molecule type" value="Genomic_DNA"/>
</dbReference>
<name>A0A9W6K6W2_9PSED</name>
<keyword evidence="4" id="KW-1185">Reference proteome</keyword>
<sequence>MRPTRSLAALGQLALLTTALMAGSAQAKLEALADNELSNVTGQAFINLTTDANAGINYTRVNLGVNLDTQLNMKKLQLGQYNDSTTRPGEVAGSSDILINNFALGTVNADDSINAFKIANPFIELAYEGNKVIGVRIGFGEAKGTLSGDIASLTGNVPVHIKGTGQAIYDVASVGQKLVLGIGGIYTTSVLEADAQLVNSSGAADPVRGTQAGIKNGDGLTCTSGCAPLITDVALGIIKSGDCALLGIQTCFNLDQFKSLPVGNLGVADSASTAAIEGATKGFFISLQTKDVAWRDLDSNSFMTALKGAFMNMPKYKDANGNMVSPINIDFNQAFNGIPRQDTCLGAATSGC</sequence>
<gene>
    <name evidence="3" type="ORF">GCM10017655_23930</name>
</gene>
<dbReference type="InterPro" id="IPR046158">
    <property type="entry name" value="DUF6160"/>
</dbReference>